<feature type="domain" description="Protein kinase" evidence="1">
    <location>
        <begin position="162"/>
        <end position="430"/>
    </location>
</feature>
<dbReference type="InterPro" id="IPR000719">
    <property type="entry name" value="Prot_kinase_dom"/>
</dbReference>
<dbReference type="Pfam" id="PF00069">
    <property type="entry name" value="Pkinase"/>
    <property type="match status" value="1"/>
</dbReference>
<dbReference type="InterPro" id="IPR008271">
    <property type="entry name" value="Ser/Thr_kinase_AS"/>
</dbReference>
<evidence type="ECO:0000313" key="3">
    <source>
        <dbReference type="Proteomes" id="UP001642501"/>
    </source>
</evidence>
<dbReference type="PROSITE" id="PS50011">
    <property type="entry name" value="PROTEIN_KINASE_DOM"/>
    <property type="match status" value="1"/>
</dbReference>
<proteinExistence type="predicted"/>
<keyword evidence="3" id="KW-1185">Reference proteome</keyword>
<dbReference type="InterPro" id="IPR011009">
    <property type="entry name" value="Kinase-like_dom_sf"/>
</dbReference>
<gene>
    <name evidence="2" type="ORF">SEPCBS57363_006746</name>
</gene>
<dbReference type="EMBL" id="CAWUOM010000254">
    <property type="protein sequence ID" value="CAK7275542.1"/>
    <property type="molecule type" value="Genomic_DNA"/>
</dbReference>
<dbReference type="PANTHER" id="PTHR44305">
    <property type="entry name" value="SI:DKEY-192D15.2-RELATED"/>
    <property type="match status" value="1"/>
</dbReference>
<dbReference type="InterPro" id="IPR053083">
    <property type="entry name" value="TF_kinase-domain_protein"/>
</dbReference>
<accession>A0ABP0E548</accession>
<protein>
    <recommendedName>
        <fullName evidence="1">Protein kinase domain-containing protein</fullName>
    </recommendedName>
</protein>
<dbReference type="SMART" id="SM00220">
    <property type="entry name" value="S_TKc"/>
    <property type="match status" value="1"/>
</dbReference>
<evidence type="ECO:0000313" key="2">
    <source>
        <dbReference type="EMBL" id="CAK7275542.1"/>
    </source>
</evidence>
<dbReference type="PROSITE" id="PS00108">
    <property type="entry name" value="PROTEIN_KINASE_ST"/>
    <property type="match status" value="1"/>
</dbReference>
<dbReference type="Gene3D" id="1.10.510.10">
    <property type="entry name" value="Transferase(Phosphotransferase) domain 1"/>
    <property type="match status" value="1"/>
</dbReference>
<dbReference type="SUPFAM" id="SSF56112">
    <property type="entry name" value="Protein kinase-like (PK-like)"/>
    <property type="match status" value="1"/>
</dbReference>
<reference evidence="2 3" key="1">
    <citation type="submission" date="2024-01" db="EMBL/GenBank/DDBJ databases">
        <authorList>
            <person name="Allen C."/>
            <person name="Tagirdzhanova G."/>
        </authorList>
    </citation>
    <scope>NUCLEOTIDE SEQUENCE [LARGE SCALE GENOMIC DNA]</scope>
    <source>
        <strain evidence="2 3">CBS 573.63</strain>
    </source>
</reference>
<organism evidence="2 3">
    <name type="scientific">Sporothrix epigloea</name>
    <dbReference type="NCBI Taxonomy" id="1892477"/>
    <lineage>
        <taxon>Eukaryota</taxon>
        <taxon>Fungi</taxon>
        <taxon>Dikarya</taxon>
        <taxon>Ascomycota</taxon>
        <taxon>Pezizomycotina</taxon>
        <taxon>Sordariomycetes</taxon>
        <taxon>Sordariomycetidae</taxon>
        <taxon>Ophiostomatales</taxon>
        <taxon>Ophiostomataceae</taxon>
        <taxon>Sporothrix</taxon>
    </lineage>
</organism>
<evidence type="ECO:0000259" key="1">
    <source>
        <dbReference type="PROSITE" id="PS50011"/>
    </source>
</evidence>
<name>A0ABP0E548_9PEZI</name>
<dbReference type="PANTHER" id="PTHR44305:SF24">
    <property type="entry name" value="TYROSINE-PROTEIN KINASE C03B1.5-RELATED"/>
    <property type="match status" value="1"/>
</dbReference>
<comment type="caution">
    <text evidence="2">The sequence shown here is derived from an EMBL/GenBank/DDBJ whole genome shotgun (WGS) entry which is preliminary data.</text>
</comment>
<dbReference type="Proteomes" id="UP001642501">
    <property type="component" value="Unassembled WGS sequence"/>
</dbReference>
<sequence length="430" mass="47577">MTAKATSVKDDPTPAAEDKESVWVVEIPRLAYKHNVERGTPGYSLQLVAIRRRDQHRWHVRVVVENELVSAPTTGERSKTLKQLCHFIDFDMMTLLDDTLTEVFIHSKGCGMAVRELFHSPLPEGLAFNPDGEAIFVKTREDPTRFRFPAIHSTTTTRLIEWDKVRKVDSMALATHTVRLLPDADVGGPLYILKSIERLLYIFYDTPALESELRVLEQVGGRDHIVRLIAAVVSDNPYSSTPDANGQTSRVLRGILLEYHPAGTLEAAIKAQAESADATGNVNAGSDGTVPWQLWAAQLCAAVAALHEHGFTHMDIKCSNMVIDKEKNLVLIDVGGAGGYTWEWLSPTMSQVEEPLEASFEDRKKNDMWAVGKVLLLIAESAGDIDKRRLIEAEASELMNDPPLASLRQAAASLKQWPAQSTLKDAKPPS</sequence>